<feature type="domain" description="DUF4185" evidence="7">
    <location>
        <begin position="710"/>
        <end position="1026"/>
    </location>
</feature>
<dbReference type="GO" id="GO:0009253">
    <property type="term" value="P:peptidoglycan catabolic process"/>
    <property type="evidence" value="ECO:0007669"/>
    <property type="project" value="InterPro"/>
</dbReference>
<feature type="domain" description="Rv2525c-like glycoside hydrolase-like" evidence="6">
    <location>
        <begin position="17"/>
        <end position="200"/>
    </location>
</feature>
<dbReference type="Gene3D" id="3.40.80.10">
    <property type="entry name" value="Peptidoglycan recognition protein-like"/>
    <property type="match status" value="1"/>
</dbReference>
<evidence type="ECO:0000256" key="2">
    <source>
        <dbReference type="ARBA" id="ARBA00022638"/>
    </source>
</evidence>
<dbReference type="GO" id="GO:0004222">
    <property type="term" value="F:metalloendopeptidase activity"/>
    <property type="evidence" value="ECO:0007669"/>
    <property type="project" value="TreeGrafter"/>
</dbReference>
<accession>A0A0K0NKS2</accession>
<feature type="region of interest" description="Disordered" evidence="3">
    <location>
        <begin position="671"/>
        <end position="696"/>
    </location>
</feature>
<evidence type="ECO:0000256" key="3">
    <source>
        <dbReference type="SAM" id="MobiDB-lite"/>
    </source>
</evidence>
<dbReference type="GeneID" id="28801095"/>
<dbReference type="KEGG" id="vg:28801095"/>
<dbReference type="Pfam" id="PF01510">
    <property type="entry name" value="Amidase_2"/>
    <property type="match status" value="1"/>
</dbReference>
<dbReference type="InterPro" id="IPR025442">
    <property type="entry name" value="DUF4185"/>
</dbReference>
<evidence type="ECO:0000259" key="4">
    <source>
        <dbReference type="Pfam" id="PF01510"/>
    </source>
</evidence>
<keyword evidence="1" id="KW-0929">Antimicrobial</keyword>
<protein>
    <submittedName>
        <fullName evidence="8">Putative lysin</fullName>
    </submittedName>
</protein>
<dbReference type="CDD" id="cd12797">
    <property type="entry name" value="M23_peptidase"/>
    <property type="match status" value="1"/>
</dbReference>
<dbReference type="RefSeq" id="YP_009273527.1">
    <property type="nucleotide sequence ID" value="NC_030906.1"/>
</dbReference>
<keyword evidence="9" id="KW-1185">Reference proteome</keyword>
<dbReference type="InterPro" id="IPR002502">
    <property type="entry name" value="Amidase_domain"/>
</dbReference>
<dbReference type="EMBL" id="KR063280">
    <property type="protein sequence ID" value="AKL88326.1"/>
    <property type="molecule type" value="Genomic_DNA"/>
</dbReference>
<organism evidence="8 9">
    <name type="scientific">Gordonia phage GMA6</name>
    <dbReference type="NCBI Taxonomy" id="1647285"/>
    <lineage>
        <taxon>Viruses</taxon>
        <taxon>Duplodnaviria</taxon>
        <taxon>Heunggongvirae</taxon>
        <taxon>Uroviricota</taxon>
        <taxon>Caudoviricetes</taxon>
        <taxon>Bendigovirus</taxon>
        <taxon>Bendigovirus GMA6</taxon>
    </lineage>
</organism>
<dbReference type="Gene3D" id="2.70.70.10">
    <property type="entry name" value="Glucose Permease (Domain IIA)"/>
    <property type="match status" value="1"/>
</dbReference>
<evidence type="ECO:0000259" key="7">
    <source>
        <dbReference type="Pfam" id="PF13810"/>
    </source>
</evidence>
<dbReference type="GO" id="GO:0008745">
    <property type="term" value="F:N-acetylmuramoyl-L-alanine amidase activity"/>
    <property type="evidence" value="ECO:0007669"/>
    <property type="project" value="InterPro"/>
</dbReference>
<dbReference type="Pfam" id="PF01551">
    <property type="entry name" value="Peptidase_M23"/>
    <property type="match status" value="1"/>
</dbReference>
<reference evidence="8 9" key="1">
    <citation type="journal article" date="2015" name="PLoS ONE">
        <title>Lysis to Kill: Evaluation of the Lytic Abilities, and Genomics of Nine Bacteriophages Infective for Gordonia spp. and Their Potential Use in Activated Sludge Foam Biocontrol.</title>
        <authorList>
            <person name="Dyson Z.A."/>
            <person name="Tucci J."/>
            <person name="Seviour R.J."/>
            <person name="Petrovski S."/>
        </authorList>
    </citation>
    <scope>NUCLEOTIDE SEQUENCE [LARGE SCALE GENOMIC DNA]</scope>
</reference>
<dbReference type="SUPFAM" id="SSF55846">
    <property type="entry name" value="N-acetylmuramoyl-L-alanine amidase-like"/>
    <property type="match status" value="1"/>
</dbReference>
<evidence type="ECO:0000256" key="1">
    <source>
        <dbReference type="ARBA" id="ARBA00022529"/>
    </source>
</evidence>
<feature type="domain" description="N-acetylmuramoyl-L-alanine amidase" evidence="4">
    <location>
        <begin position="247"/>
        <end position="364"/>
    </location>
</feature>
<dbReference type="InterPro" id="IPR015020">
    <property type="entry name" value="Rv2525c-like_Glyco_Hydro-like"/>
</dbReference>
<evidence type="ECO:0000259" key="6">
    <source>
        <dbReference type="Pfam" id="PF08924"/>
    </source>
</evidence>
<dbReference type="Gene3D" id="3.20.20.80">
    <property type="entry name" value="Glycosidases"/>
    <property type="match status" value="1"/>
</dbReference>
<keyword evidence="2" id="KW-0081">Bacteriolytic enzyme</keyword>
<sequence length="1087" mass="119421">MADRVGIDFSANEIDPAAIKAAGVEAVINYISEARPSAPWMKAVKPMKAEYAKRLRDAGIQIVSNYQYGKTGDATPSDWRGGYEAGKRHGAIALSNHWKAGGTPWRPCYAPCDDNPTMDEVTKYVLPFIKGWAEVWGKEYTGIYCNAQTWDWLKSLGAPVTWFWQHNWDGKAEHPHHPDAHMHQVRIDKDRVGGTGVDWNILLKADYGQWSLSKNPNPIEKFPIVDMIKTSGVGYNAGNSGRLRVYLHSSEGKDWVSTARGTMQYQATSQTGSYHYLIDDNEIIQTIALNNSAWAVLSDNDVSINICLVLSSGATGYGITARENQPKSRAQWLEHEKMLKMLRFLIDHVCRETGIPKTRVDIKGVGQNKRGVSSHNNYTYGSVVLKGFKDGTHWDIPDTFPYSYVLEGSVEPTKPIDPNAWPLPVGYYYGPLDGPEQSISGQFSGDLPEWKDGLGRWQTKVGITASKKWDAQTADAVAKLQKAKGWFTDSNKMKGLLAKGEWDSVITGGWKITDAKPEAPDPTKPFVPTPKPTGRFMPLVEGTYKIGSGYGPRDGGFHRGLDFEAKDGTPFYAMQAGTVLYIGPADGYGQWIVVDSDNAQGAGCVEYGHMWNAFATGLKIGSRVQAGQLLGYVGSNGESTGPHLHVAVHPYEYNPKVYVNPADWLRNAKKHVAPSGSDDNKEVPPVTNPEQPASERAVKVSDLTGDGLSDRFGMRATDLGAMIEAPNGKLVAVFGDTWKDRVGGIDWRAPVILIGSKGANGVIQWERAGGSDPNYARQLWAYTHDSPPWTKGGISTVLPSDLLRIGNTLYLHVMVNKGFPTVAWTEIWKSEDSGISWTHLGENSKLSGTAGNGLLQCLSWDYNADDDYVYAVSTGFQRDKGIVLRRFRPTQINNQSLWQVWNYNGTWGWRTNVNPSVITPSGEKWGELTLRKLANGWVLGGLSMHSLGLSYRVLSSPTANLYTTPAKRLIWGCEWPEEDHTVGKVAQTYGGYIVPGSKLGVDGGVDIVVSQWNTTVGWPYKVMQFRGTLPAVWPDVVRPDASAVLDAADNLTTAMDTYKGGVAATGPEARQIAVVNAELDKLEGIIR</sequence>
<dbReference type="InterPro" id="IPR011055">
    <property type="entry name" value="Dup_hybrid_motif"/>
</dbReference>
<dbReference type="InterPro" id="IPR016047">
    <property type="entry name" value="M23ase_b-sheet_dom"/>
</dbReference>
<dbReference type="SUPFAM" id="SSF51261">
    <property type="entry name" value="Duplicated hybrid motif"/>
    <property type="match status" value="1"/>
</dbReference>
<dbReference type="InterPro" id="IPR036505">
    <property type="entry name" value="Amidase/PGRP_sf"/>
</dbReference>
<dbReference type="Pfam" id="PF13810">
    <property type="entry name" value="DUF4185"/>
    <property type="match status" value="1"/>
</dbReference>
<dbReference type="Proteomes" id="UP000203886">
    <property type="component" value="Segment"/>
</dbReference>
<dbReference type="GO" id="GO:0001897">
    <property type="term" value="P:symbiont-mediated cytolysis of host cell"/>
    <property type="evidence" value="ECO:0007669"/>
    <property type="project" value="UniProtKB-ARBA"/>
</dbReference>
<feature type="domain" description="M23ase beta-sheet core" evidence="5">
    <location>
        <begin position="557"/>
        <end position="650"/>
    </location>
</feature>
<dbReference type="PANTHER" id="PTHR21666:SF270">
    <property type="entry name" value="MUREIN HYDROLASE ACTIVATOR ENVC"/>
    <property type="match status" value="1"/>
</dbReference>
<evidence type="ECO:0000313" key="8">
    <source>
        <dbReference type="EMBL" id="AKL88326.1"/>
    </source>
</evidence>
<dbReference type="InterPro" id="IPR050570">
    <property type="entry name" value="Cell_wall_metabolism_enzyme"/>
</dbReference>
<evidence type="ECO:0000259" key="5">
    <source>
        <dbReference type="Pfam" id="PF01551"/>
    </source>
</evidence>
<dbReference type="PANTHER" id="PTHR21666">
    <property type="entry name" value="PEPTIDASE-RELATED"/>
    <property type="match status" value="1"/>
</dbReference>
<evidence type="ECO:0000313" key="9">
    <source>
        <dbReference type="Proteomes" id="UP000203886"/>
    </source>
</evidence>
<proteinExistence type="predicted"/>
<dbReference type="GO" id="GO:0042742">
    <property type="term" value="P:defense response to bacterium"/>
    <property type="evidence" value="ECO:0007669"/>
    <property type="project" value="UniProtKB-KW"/>
</dbReference>
<gene>
    <name evidence="8" type="ORF">GMA6_45</name>
</gene>
<name>A0A0K0NKS2_9CAUD</name>
<dbReference type="Pfam" id="PF08924">
    <property type="entry name" value="Rv2525c_GlyHyd-like"/>
    <property type="match status" value="1"/>
</dbReference>